<accession>A0A6P8BLB9</accession>
<feature type="region of interest" description="Disordered" evidence="1">
    <location>
        <begin position="441"/>
        <end position="498"/>
    </location>
</feature>
<evidence type="ECO:0000313" key="2">
    <source>
        <dbReference type="Proteomes" id="UP000515153"/>
    </source>
</evidence>
<dbReference type="Proteomes" id="UP000515153">
    <property type="component" value="Unplaced"/>
</dbReference>
<gene>
    <name evidence="3" type="ORF">PgNI_00549</name>
</gene>
<organism evidence="2 3">
    <name type="scientific">Pyricularia grisea</name>
    <name type="common">Crabgrass-specific blast fungus</name>
    <name type="synonym">Magnaporthe grisea</name>
    <dbReference type="NCBI Taxonomy" id="148305"/>
    <lineage>
        <taxon>Eukaryota</taxon>
        <taxon>Fungi</taxon>
        <taxon>Dikarya</taxon>
        <taxon>Ascomycota</taxon>
        <taxon>Pezizomycotina</taxon>
        <taxon>Sordariomycetes</taxon>
        <taxon>Sordariomycetidae</taxon>
        <taxon>Magnaporthales</taxon>
        <taxon>Pyriculariaceae</taxon>
        <taxon>Pyricularia</taxon>
    </lineage>
</organism>
<feature type="compositionally biased region" description="Polar residues" evidence="1">
    <location>
        <begin position="222"/>
        <end position="232"/>
    </location>
</feature>
<feature type="compositionally biased region" description="Low complexity" evidence="1">
    <location>
        <begin position="275"/>
        <end position="287"/>
    </location>
</feature>
<evidence type="ECO:0008006" key="4">
    <source>
        <dbReference type="Google" id="ProtNLM"/>
    </source>
</evidence>
<dbReference type="GeneID" id="41955541"/>
<protein>
    <recommendedName>
        <fullName evidence="4">Oxidoreductase-like protein</fullName>
    </recommendedName>
</protein>
<feature type="region of interest" description="Disordered" evidence="1">
    <location>
        <begin position="266"/>
        <end position="292"/>
    </location>
</feature>
<dbReference type="KEGG" id="pgri:PgNI_00549"/>
<feature type="region of interest" description="Disordered" evidence="1">
    <location>
        <begin position="510"/>
        <end position="529"/>
    </location>
</feature>
<evidence type="ECO:0000256" key="1">
    <source>
        <dbReference type="SAM" id="MobiDB-lite"/>
    </source>
</evidence>
<reference evidence="3" key="3">
    <citation type="submission" date="2025-08" db="UniProtKB">
        <authorList>
            <consortium name="RefSeq"/>
        </authorList>
    </citation>
    <scope>IDENTIFICATION</scope>
    <source>
        <strain evidence="3">NI907</strain>
    </source>
</reference>
<feature type="compositionally biased region" description="Low complexity" evidence="1">
    <location>
        <begin position="627"/>
        <end position="637"/>
    </location>
</feature>
<reference evidence="3" key="1">
    <citation type="journal article" date="2019" name="Mol. Biol. Evol.">
        <title>Blast fungal genomes show frequent chromosomal changes, gene gains and losses, and effector gene turnover.</title>
        <authorList>
            <person name="Gomez Luciano L.B."/>
            <person name="Jason Tsai I."/>
            <person name="Chuma I."/>
            <person name="Tosa Y."/>
            <person name="Chen Y.H."/>
            <person name="Li J.Y."/>
            <person name="Li M.Y."/>
            <person name="Jade Lu M.Y."/>
            <person name="Nakayashiki H."/>
            <person name="Li W.H."/>
        </authorList>
    </citation>
    <scope>NUCLEOTIDE SEQUENCE</scope>
    <source>
        <strain evidence="3">NI907</strain>
    </source>
</reference>
<dbReference type="AlphaFoldDB" id="A0A6P8BLB9"/>
<dbReference type="OrthoDB" id="5426191at2759"/>
<sequence length="698" mass="75150">MAQAVEARSLSRLNALAANPPQYPVNPTEQRQEPLVLYISRVPGSRDVIFSPFKPQLKNVTGEDVANSLYYIHLDTPSDFDLQEAPGTATSNESQYPRPSLETSPTSRGASSAPRSPITRKPLPASAKALSIKSIPDTTPPSAAVLSRDREPDSPTGAKGAPVIINSSEPSPVDKQVPELKNEVVNPSENSPAVPLKDTSPIPRSPTQQVPITRKPLGPRALSNQSTRSVNGGTCGLLQPNHNTDIRSNSSDSIVHSVVENRRNTHTSEFPAVQSPLSPLSPRSPSPRMGPRDLVPFTLTVIRRDPSTGNQWNVGKVSSYQLLNPTVPTLDPEAPPSYAELAGLVPTTTPTAALAVPPNISIRVETSGYAKFRGNFPTRDSIDINRRQRATSAASSVTGASTDSLSLLRGSGAVTGEDIFTRQLMMSYQKSWTSNIKDAWRNRNRSNSSSPPQPESKPPISPLEPPPTLPFHGRARSDSGGSGESLSPPNGSPTKGSFSLQALRQNQKSNCHGNVEHDPRQLITAPGPGLKPRGYVFASPWDGICEFKTSSSGRGVKCVHSLPGGPVHADGGTTVGTTVSELRFNLPSADMFREKGQELQGKFDRLKIDGQNRLQEQWNKGHRRAQSSVDSNSNNHSHNGDDHDDVGLSLGRERAGGGNRGKRAKLGKLIIYDEGLKMLDLVVAANVGIWWGAWERSF</sequence>
<reference evidence="3" key="2">
    <citation type="submission" date="2019-10" db="EMBL/GenBank/DDBJ databases">
        <authorList>
            <consortium name="NCBI Genome Project"/>
        </authorList>
    </citation>
    <scope>NUCLEOTIDE SEQUENCE</scope>
    <source>
        <strain evidence="3">NI907</strain>
    </source>
</reference>
<feature type="compositionally biased region" description="Polar residues" evidence="1">
    <location>
        <begin position="484"/>
        <end position="498"/>
    </location>
</feature>
<feature type="region of interest" description="Disordered" evidence="1">
    <location>
        <begin position="81"/>
        <end position="234"/>
    </location>
</feature>
<proteinExistence type="predicted"/>
<feature type="compositionally biased region" description="Pro residues" evidence="1">
    <location>
        <begin position="451"/>
        <end position="469"/>
    </location>
</feature>
<feature type="compositionally biased region" description="Polar residues" evidence="1">
    <location>
        <begin position="88"/>
        <end position="114"/>
    </location>
</feature>
<keyword evidence="2" id="KW-1185">Reference proteome</keyword>
<name>A0A6P8BLB9_PYRGI</name>
<feature type="region of interest" description="Disordered" evidence="1">
    <location>
        <begin position="619"/>
        <end position="661"/>
    </location>
</feature>
<evidence type="ECO:0000313" key="3">
    <source>
        <dbReference type="RefSeq" id="XP_030987824.1"/>
    </source>
</evidence>
<dbReference type="RefSeq" id="XP_030987824.1">
    <property type="nucleotide sequence ID" value="XM_031120627.1"/>
</dbReference>